<dbReference type="Proteomes" id="UP000749559">
    <property type="component" value="Unassembled WGS sequence"/>
</dbReference>
<proteinExistence type="predicted"/>
<dbReference type="EMBL" id="CAIIXF020000004">
    <property type="protein sequence ID" value="CAH1781015.1"/>
    <property type="molecule type" value="Genomic_DNA"/>
</dbReference>
<reference evidence="2" key="1">
    <citation type="submission" date="2022-03" db="EMBL/GenBank/DDBJ databases">
        <authorList>
            <person name="Martin C."/>
        </authorList>
    </citation>
    <scope>NUCLEOTIDE SEQUENCE</scope>
</reference>
<organism evidence="2 3">
    <name type="scientific">Owenia fusiformis</name>
    <name type="common">Polychaete worm</name>
    <dbReference type="NCBI Taxonomy" id="6347"/>
    <lineage>
        <taxon>Eukaryota</taxon>
        <taxon>Metazoa</taxon>
        <taxon>Spiralia</taxon>
        <taxon>Lophotrochozoa</taxon>
        <taxon>Annelida</taxon>
        <taxon>Polychaeta</taxon>
        <taxon>Sedentaria</taxon>
        <taxon>Canalipalpata</taxon>
        <taxon>Sabellida</taxon>
        <taxon>Oweniida</taxon>
        <taxon>Oweniidae</taxon>
        <taxon>Owenia</taxon>
    </lineage>
</organism>
<evidence type="ECO:0000256" key="1">
    <source>
        <dbReference type="SAM" id="MobiDB-lite"/>
    </source>
</evidence>
<protein>
    <submittedName>
        <fullName evidence="2">Uncharacterized protein</fullName>
    </submittedName>
</protein>
<evidence type="ECO:0000313" key="3">
    <source>
        <dbReference type="Proteomes" id="UP000749559"/>
    </source>
</evidence>
<accession>A0A8J1UF08</accession>
<name>A0A8J1UF08_OWEFU</name>
<dbReference type="AlphaFoldDB" id="A0A8J1UF08"/>
<evidence type="ECO:0000313" key="2">
    <source>
        <dbReference type="EMBL" id="CAH1781015.1"/>
    </source>
</evidence>
<comment type="caution">
    <text evidence="2">The sequence shown here is derived from an EMBL/GenBank/DDBJ whole genome shotgun (WGS) entry which is preliminary data.</text>
</comment>
<sequence>MEIDPHVNEHFYTTNSTYGNWKGSPSQVLTTFTKAGLQAPSSYTHIPTRGPLTNIGTKLHPNAESVPFPMSNIEVRNDFIKGHGALTNTGTDLYSDVQGLWSNSNFNSPHAKLDRGEYTYSNLQGAWARVGPDIYRSTHPGWSYNRWEDPPSRTIPQKFQDRDFKPHGSTIQSHRDTQPDPRMMNSNTRGVIGTARGSMQFPKAPMSQEEVFKLRRSHHVYGYMTHDDWY</sequence>
<gene>
    <name evidence="2" type="ORF">OFUS_LOCUS7637</name>
</gene>
<feature type="region of interest" description="Disordered" evidence="1">
    <location>
        <begin position="159"/>
        <end position="185"/>
    </location>
</feature>
<keyword evidence="3" id="KW-1185">Reference proteome</keyword>